<evidence type="ECO:0000256" key="1">
    <source>
        <dbReference type="ARBA" id="ARBA00004162"/>
    </source>
</evidence>
<keyword evidence="3" id="KW-1003">Cell membrane</keyword>
<protein>
    <submittedName>
        <fullName evidence="8">Biopolymer transporter ExbD</fullName>
    </submittedName>
</protein>
<dbReference type="PANTHER" id="PTHR30558:SF7">
    <property type="entry name" value="TOL-PAL SYSTEM PROTEIN TOLR"/>
    <property type="match status" value="1"/>
</dbReference>
<evidence type="ECO:0000256" key="7">
    <source>
        <dbReference type="RuleBase" id="RU003879"/>
    </source>
</evidence>
<accession>A0A9D6LC89</accession>
<evidence type="ECO:0000256" key="4">
    <source>
        <dbReference type="ARBA" id="ARBA00022692"/>
    </source>
</evidence>
<evidence type="ECO:0000313" key="9">
    <source>
        <dbReference type="Proteomes" id="UP000807850"/>
    </source>
</evidence>
<evidence type="ECO:0000256" key="3">
    <source>
        <dbReference type="ARBA" id="ARBA00022475"/>
    </source>
</evidence>
<keyword evidence="4 7" id="KW-0812">Transmembrane</keyword>
<dbReference type="InterPro" id="IPR003400">
    <property type="entry name" value="ExbD"/>
</dbReference>
<dbReference type="Pfam" id="PF02472">
    <property type="entry name" value="ExbD"/>
    <property type="match status" value="1"/>
</dbReference>
<gene>
    <name evidence="8" type="ORF">HY076_09295</name>
</gene>
<dbReference type="EMBL" id="JACQAY010000307">
    <property type="protein sequence ID" value="MBI3540453.1"/>
    <property type="molecule type" value="Genomic_DNA"/>
</dbReference>
<comment type="caution">
    <text evidence="8">The sequence shown here is derived from an EMBL/GenBank/DDBJ whole genome shotgun (WGS) entry which is preliminary data.</text>
</comment>
<organism evidence="8 9">
    <name type="scientific">Eiseniibacteriota bacterium</name>
    <dbReference type="NCBI Taxonomy" id="2212470"/>
    <lineage>
        <taxon>Bacteria</taxon>
        <taxon>Candidatus Eiseniibacteriota</taxon>
    </lineage>
</organism>
<evidence type="ECO:0000256" key="2">
    <source>
        <dbReference type="ARBA" id="ARBA00005811"/>
    </source>
</evidence>
<reference evidence="8" key="1">
    <citation type="submission" date="2020-07" db="EMBL/GenBank/DDBJ databases">
        <title>Huge and variable diversity of episymbiotic CPR bacteria and DPANN archaea in groundwater ecosystems.</title>
        <authorList>
            <person name="He C.Y."/>
            <person name="Keren R."/>
            <person name="Whittaker M."/>
            <person name="Farag I.F."/>
            <person name="Doudna J."/>
            <person name="Cate J.H.D."/>
            <person name="Banfield J.F."/>
        </authorList>
    </citation>
    <scope>NUCLEOTIDE SEQUENCE</scope>
    <source>
        <strain evidence="8">NC_groundwater_928_Pr1_S-0.2um_72_17</strain>
    </source>
</reference>
<dbReference type="PANTHER" id="PTHR30558">
    <property type="entry name" value="EXBD MEMBRANE COMPONENT OF PMF-DRIVEN MACROMOLECULE IMPORT SYSTEM"/>
    <property type="match status" value="1"/>
</dbReference>
<evidence type="ECO:0000313" key="8">
    <source>
        <dbReference type="EMBL" id="MBI3540453.1"/>
    </source>
</evidence>
<sequence length="118" mass="12120">MVPLIDVSLVLVVILLVATPMMLQSGITVSKASASGARAAAAHTERVEIDIVSDDSVMVNRTRIARPALGAVLQPLLAGSATRQVVVRCADQVPHGTFVAVLDEAKARGAAGIAVVGR</sequence>
<dbReference type="GO" id="GO:0005886">
    <property type="term" value="C:plasma membrane"/>
    <property type="evidence" value="ECO:0007669"/>
    <property type="project" value="UniProtKB-SubCell"/>
</dbReference>
<dbReference type="GO" id="GO:0015031">
    <property type="term" value="P:protein transport"/>
    <property type="evidence" value="ECO:0007669"/>
    <property type="project" value="UniProtKB-KW"/>
</dbReference>
<dbReference type="GO" id="GO:0022857">
    <property type="term" value="F:transmembrane transporter activity"/>
    <property type="evidence" value="ECO:0007669"/>
    <property type="project" value="InterPro"/>
</dbReference>
<keyword evidence="5" id="KW-1133">Transmembrane helix</keyword>
<keyword evidence="7" id="KW-0653">Protein transport</keyword>
<dbReference type="AlphaFoldDB" id="A0A9D6LC89"/>
<dbReference type="Proteomes" id="UP000807850">
    <property type="component" value="Unassembled WGS sequence"/>
</dbReference>
<evidence type="ECO:0000256" key="5">
    <source>
        <dbReference type="ARBA" id="ARBA00022989"/>
    </source>
</evidence>
<proteinExistence type="inferred from homology"/>
<keyword evidence="6" id="KW-0472">Membrane</keyword>
<keyword evidence="7" id="KW-0813">Transport</keyword>
<name>A0A9D6LC89_UNCEI</name>
<comment type="subcellular location">
    <subcellularLocation>
        <location evidence="1">Cell membrane</location>
        <topology evidence="1">Single-pass membrane protein</topology>
    </subcellularLocation>
    <subcellularLocation>
        <location evidence="7">Cell membrane</location>
        <topology evidence="7">Single-pass type II membrane protein</topology>
    </subcellularLocation>
</comment>
<comment type="similarity">
    <text evidence="2 7">Belongs to the ExbD/TolR family.</text>
</comment>
<dbReference type="Gene3D" id="3.30.420.270">
    <property type="match status" value="1"/>
</dbReference>
<evidence type="ECO:0000256" key="6">
    <source>
        <dbReference type="ARBA" id="ARBA00023136"/>
    </source>
</evidence>